<reference evidence="8 9" key="1">
    <citation type="journal article" date="2016" name="Proc. Natl. Acad. Sci. U.S.A.">
        <title>Lipid metabolic changes in an early divergent fungus govern the establishment of a mutualistic symbiosis with endobacteria.</title>
        <authorList>
            <person name="Lastovetsky O.A."/>
            <person name="Gaspar M.L."/>
            <person name="Mondo S.J."/>
            <person name="LaButti K.M."/>
            <person name="Sandor L."/>
            <person name="Grigoriev I.V."/>
            <person name="Henry S.A."/>
            <person name="Pawlowska T.E."/>
        </authorList>
    </citation>
    <scope>NUCLEOTIDE SEQUENCE [LARGE SCALE GENOMIC DNA]</scope>
    <source>
        <strain evidence="8 9">ATCC 11559</strain>
    </source>
</reference>
<evidence type="ECO:0000256" key="3">
    <source>
        <dbReference type="ARBA" id="ARBA00022737"/>
    </source>
</evidence>
<dbReference type="EMBL" id="KV921372">
    <property type="protein sequence ID" value="ORE16878.1"/>
    <property type="molecule type" value="Genomic_DNA"/>
</dbReference>
<keyword evidence="7" id="KW-0547">Nucleotide-binding</keyword>
<comment type="subcellular location">
    <subcellularLocation>
        <location evidence="7">Mitochondrion</location>
    </subcellularLocation>
</comment>
<dbReference type="UniPathway" id="UPA00084">
    <property type="reaction ID" value="UER00503"/>
</dbReference>
<evidence type="ECO:0000256" key="6">
    <source>
        <dbReference type="ARBA" id="ARBA00023264"/>
    </source>
</evidence>
<evidence type="ECO:0000256" key="4">
    <source>
        <dbReference type="ARBA" id="ARBA00023098"/>
    </source>
</evidence>
<comment type="catalytic activity">
    <reaction evidence="7">
        <text>a CDP-1,2-diacyl-sn-glycerol + sn-glycerol 3-phosphate = a 1,2-diacyl-sn-glycero-3-phospho-(1'-sn-glycero-3'-phosphate) + CMP + H(+)</text>
        <dbReference type="Rhea" id="RHEA:12593"/>
        <dbReference type="ChEBI" id="CHEBI:15378"/>
        <dbReference type="ChEBI" id="CHEBI:57597"/>
        <dbReference type="ChEBI" id="CHEBI:58332"/>
        <dbReference type="ChEBI" id="CHEBI:60110"/>
        <dbReference type="ChEBI" id="CHEBI:60377"/>
        <dbReference type="EC" id="2.7.8.5"/>
    </reaction>
</comment>
<dbReference type="GO" id="GO:0005739">
    <property type="term" value="C:mitochondrion"/>
    <property type="evidence" value="ECO:0007669"/>
    <property type="project" value="UniProtKB-SubCell"/>
</dbReference>
<dbReference type="InterPro" id="IPR016270">
    <property type="entry name" value="PGS1"/>
</dbReference>
<organism evidence="8 9">
    <name type="scientific">Rhizopus microsporus</name>
    <dbReference type="NCBI Taxonomy" id="58291"/>
    <lineage>
        <taxon>Eukaryota</taxon>
        <taxon>Fungi</taxon>
        <taxon>Fungi incertae sedis</taxon>
        <taxon>Mucoromycota</taxon>
        <taxon>Mucoromycotina</taxon>
        <taxon>Mucoromycetes</taxon>
        <taxon>Mucorales</taxon>
        <taxon>Mucorineae</taxon>
        <taxon>Rhizopodaceae</taxon>
        <taxon>Rhizopus</taxon>
    </lineage>
</organism>
<dbReference type="GO" id="GO:0005524">
    <property type="term" value="F:ATP binding"/>
    <property type="evidence" value="ECO:0007669"/>
    <property type="project" value="UniProtKB-KW"/>
</dbReference>
<evidence type="ECO:0000256" key="2">
    <source>
        <dbReference type="ARBA" id="ARBA00022679"/>
    </source>
</evidence>
<accession>A0A1X0RYA4</accession>
<dbReference type="Gene3D" id="3.30.870.10">
    <property type="entry name" value="Endonuclease Chain A"/>
    <property type="match status" value="2"/>
</dbReference>
<dbReference type="CDD" id="cd09135">
    <property type="entry name" value="PLDc_PGS1_euk_1"/>
    <property type="match status" value="1"/>
</dbReference>
<dbReference type="GO" id="GO:0032049">
    <property type="term" value="P:cardiolipin biosynthetic process"/>
    <property type="evidence" value="ECO:0007669"/>
    <property type="project" value="InterPro"/>
</dbReference>
<evidence type="ECO:0000256" key="5">
    <source>
        <dbReference type="ARBA" id="ARBA00023209"/>
    </source>
</evidence>
<dbReference type="GO" id="GO:0008444">
    <property type="term" value="F:CDP-diacylglycerol-glycerol-3-phosphate 3-phosphatidyltransferase activity"/>
    <property type="evidence" value="ECO:0007669"/>
    <property type="project" value="UniProtKB-EC"/>
</dbReference>
<keyword evidence="1 7" id="KW-0444">Lipid biosynthesis</keyword>
<dbReference type="PIRSF" id="PIRSF000850">
    <property type="entry name" value="Phospholipase_D_PSS"/>
    <property type="match status" value="1"/>
</dbReference>
<keyword evidence="5 7" id="KW-0594">Phospholipid biosynthesis</keyword>
<comment type="function">
    <text evidence="7">Functions in the biosynthesis of the anionic phospholipids phosphatidylglycerol and cardiolipin.</text>
</comment>
<keyword evidence="4 7" id="KW-0443">Lipid metabolism</keyword>
<dbReference type="PANTHER" id="PTHR12586">
    <property type="entry name" value="CDP-DIACYLGLYCEROL--SERINE O-PHOSPHATIDYLTRANSFERASE"/>
    <property type="match status" value="1"/>
</dbReference>
<evidence type="ECO:0000256" key="1">
    <source>
        <dbReference type="ARBA" id="ARBA00022516"/>
    </source>
</evidence>
<dbReference type="CDD" id="cd09137">
    <property type="entry name" value="PLDc_PGS1_euk_2"/>
    <property type="match status" value="1"/>
</dbReference>
<protein>
    <recommendedName>
        <fullName evidence="7">CDP-diacylglycerol--glycerol-3-phosphate 3-phosphatidyltransferase</fullName>
        <ecNumber evidence="7">2.7.8.5</ecNumber>
    </recommendedName>
</protein>
<keyword evidence="2 7" id="KW-0808">Transferase</keyword>
<dbReference type="OMA" id="HKCLAQC"/>
<proteinExistence type="inferred from homology"/>
<sequence>MFKRIFYTQCQVRRLTTSCIKRNIFKDIKTLQPLQQYAPTFYTHGQHVKPLYQPSAFYAELKSRILSAKERVFIAALYIGHSEKELVDTIRTALSQSSTLQVHILIDCLRGTRNSKGQSSATLLLPLIQDYPKQIKVSLYHTPDLTGILKKALPQRFNETIGLMHLKLYGFDNTIMLSGANLSTDYFVNRQDRYILFDQQPELTTYYHDLLKLVSSCSYQLVPAQNNNSKYRLELSDSMADPVKESQRYKSLVHSRLQQFLIEYQNRKVQQENTMDTAILPVIQMGPFCIRQDEKVTLELLNIANQQQEKWTIHLTSGYFNFTDKYKAVILKTRAFFRFLTASPEVRGVSDINIANGFFNSKGVSKFLPPAYTHIEKQFYRHVKRAGRQDEISIEEYKRPGWTYHAKGLWVYFGNESRPSITMIGSPNFGQRSSERDLEAQAVVITQNEQLKNALHKEIDLLHQYSELVSKETFDRQDRRVPYGVRIATAFVKTML</sequence>
<keyword evidence="6 7" id="KW-1208">Phospholipid metabolism</keyword>
<evidence type="ECO:0000313" key="8">
    <source>
        <dbReference type="EMBL" id="ORE16878.1"/>
    </source>
</evidence>
<dbReference type="EC" id="2.7.8.5" evidence="7"/>
<dbReference type="Proteomes" id="UP000242381">
    <property type="component" value="Unassembled WGS sequence"/>
</dbReference>
<dbReference type="VEuPathDB" id="FungiDB:BCV72DRAFT_328341"/>
<keyword evidence="7" id="KW-0496">Mitochondrion</keyword>
<keyword evidence="3" id="KW-0677">Repeat</keyword>
<comment type="pathway">
    <text evidence="7">Phospholipid metabolism; phosphatidylglycerol biosynthesis; phosphatidylglycerol from CDP-diacylglycerol: step 1/2.</text>
</comment>
<evidence type="ECO:0000256" key="7">
    <source>
        <dbReference type="RuleBase" id="RU365024"/>
    </source>
</evidence>
<dbReference type="PANTHER" id="PTHR12586:SF1">
    <property type="entry name" value="CDP-DIACYLGLYCEROL--GLYCEROL-3-PHOSPHATE 3-PHOSPHATIDYLTRANSFERASE, MITOCHONDRIAL"/>
    <property type="match status" value="1"/>
</dbReference>
<dbReference type="SUPFAM" id="SSF56024">
    <property type="entry name" value="Phospholipase D/nuclease"/>
    <property type="match status" value="1"/>
</dbReference>
<keyword evidence="7" id="KW-0067">ATP-binding</keyword>
<name>A0A1X0RYA4_RHIZD</name>
<comment type="similarity">
    <text evidence="7">Belongs to the CDP-alcohol phosphatidyltransferase class-II family.</text>
</comment>
<gene>
    <name evidence="8" type="ORF">BCV71DRAFT_236301</name>
</gene>
<evidence type="ECO:0000313" key="9">
    <source>
        <dbReference type="Proteomes" id="UP000242381"/>
    </source>
</evidence>
<dbReference type="AlphaFoldDB" id="A0A1X0RYA4"/>